<name>A0A4Q4ZHF0_9ACTN</name>
<evidence type="ECO:0008006" key="3">
    <source>
        <dbReference type="Google" id="ProtNLM"/>
    </source>
</evidence>
<reference evidence="1 2" key="1">
    <citation type="submission" date="2019-01" db="EMBL/GenBank/DDBJ databases">
        <title>Nocardioides guangzhouensis sp. nov., an actinobacterium isolated from soil.</title>
        <authorList>
            <person name="Fu Y."/>
            <person name="Cai Y."/>
            <person name="Lin Z."/>
            <person name="Chen P."/>
        </authorList>
    </citation>
    <scope>NUCLEOTIDE SEQUENCE [LARGE SCALE GENOMIC DNA]</scope>
    <source>
        <strain evidence="1 2">130</strain>
    </source>
</reference>
<sequence length="228" mass="25657">MADFVVPRGEAMVVYGALGTGRYTAVRSYLETQPLPWHLIDLPPNQNATKINTWLYRETITADVLPLRDMQDDLVEALAEQPRIVVVRHAERLTAEAAGQLQWLHDRPDATWALILIGDSTVGTALQRDPLLAHAITGTVEVRPLADRDMLRVLQDLHPLFLNADPRLLQAIDNQVCKGNLDRWVRFLDRALWLADHQPTDPDQAPRLDKPLAQAVIAQLTKTPPTRK</sequence>
<evidence type="ECO:0000313" key="2">
    <source>
        <dbReference type="Proteomes" id="UP000295198"/>
    </source>
</evidence>
<accession>A0A4Q4ZHF0</accession>
<evidence type="ECO:0000313" key="1">
    <source>
        <dbReference type="EMBL" id="RYP86866.1"/>
    </source>
</evidence>
<dbReference type="InterPro" id="IPR027417">
    <property type="entry name" value="P-loop_NTPase"/>
</dbReference>
<proteinExistence type="predicted"/>
<organism evidence="1 2">
    <name type="scientific">Nocardioides guangzhouensis</name>
    <dbReference type="NCBI Taxonomy" id="2497878"/>
    <lineage>
        <taxon>Bacteria</taxon>
        <taxon>Bacillati</taxon>
        <taxon>Actinomycetota</taxon>
        <taxon>Actinomycetes</taxon>
        <taxon>Propionibacteriales</taxon>
        <taxon>Nocardioidaceae</taxon>
        <taxon>Nocardioides</taxon>
    </lineage>
</organism>
<gene>
    <name evidence="1" type="ORF">EKO23_07790</name>
</gene>
<protein>
    <recommendedName>
        <fullName evidence="3">ATP-binding protein</fullName>
    </recommendedName>
</protein>
<dbReference type="SUPFAM" id="SSF52540">
    <property type="entry name" value="P-loop containing nucleoside triphosphate hydrolases"/>
    <property type="match status" value="1"/>
</dbReference>
<dbReference type="Proteomes" id="UP000295198">
    <property type="component" value="Unassembled WGS sequence"/>
</dbReference>
<keyword evidence="2" id="KW-1185">Reference proteome</keyword>
<comment type="caution">
    <text evidence="1">The sequence shown here is derived from an EMBL/GenBank/DDBJ whole genome shotgun (WGS) entry which is preliminary data.</text>
</comment>
<dbReference type="AlphaFoldDB" id="A0A4Q4ZHF0"/>
<dbReference type="EMBL" id="SDKM01000009">
    <property type="protein sequence ID" value="RYP86866.1"/>
    <property type="molecule type" value="Genomic_DNA"/>
</dbReference>